<accession>A0ABV7P1V3</accession>
<gene>
    <name evidence="1" type="ORF">ACFOSH_26440</name>
</gene>
<dbReference type="EMBL" id="JBHRWK010000044">
    <property type="protein sequence ID" value="MFC3452989.1"/>
    <property type="molecule type" value="Genomic_DNA"/>
</dbReference>
<organism evidence="1 2">
    <name type="scientific">Amycolatopsis speibonae</name>
    <dbReference type="NCBI Taxonomy" id="1450224"/>
    <lineage>
        <taxon>Bacteria</taxon>
        <taxon>Bacillati</taxon>
        <taxon>Actinomycetota</taxon>
        <taxon>Actinomycetes</taxon>
        <taxon>Pseudonocardiales</taxon>
        <taxon>Pseudonocardiaceae</taxon>
        <taxon>Amycolatopsis</taxon>
    </lineage>
</organism>
<comment type="caution">
    <text evidence="1">The sequence shown here is derived from an EMBL/GenBank/DDBJ whole genome shotgun (WGS) entry which is preliminary data.</text>
</comment>
<dbReference type="InterPro" id="IPR036388">
    <property type="entry name" value="WH-like_DNA-bd_sf"/>
</dbReference>
<dbReference type="RefSeq" id="WP_378241757.1">
    <property type="nucleotide sequence ID" value="NZ_JBHRWK010000044.1"/>
</dbReference>
<keyword evidence="2" id="KW-1185">Reference proteome</keyword>
<protein>
    <recommendedName>
        <fullName evidence="3">HTH domain-containing protein</fullName>
    </recommendedName>
</protein>
<evidence type="ECO:0000313" key="2">
    <source>
        <dbReference type="Proteomes" id="UP001595645"/>
    </source>
</evidence>
<evidence type="ECO:0000313" key="1">
    <source>
        <dbReference type="EMBL" id="MFC3452989.1"/>
    </source>
</evidence>
<reference evidence="2" key="1">
    <citation type="journal article" date="2019" name="Int. J. Syst. Evol. Microbiol.">
        <title>The Global Catalogue of Microorganisms (GCM) 10K type strain sequencing project: providing services to taxonomists for standard genome sequencing and annotation.</title>
        <authorList>
            <consortium name="The Broad Institute Genomics Platform"/>
            <consortium name="The Broad Institute Genome Sequencing Center for Infectious Disease"/>
            <person name="Wu L."/>
            <person name="Ma J."/>
        </authorList>
    </citation>
    <scope>NUCLEOTIDE SEQUENCE [LARGE SCALE GENOMIC DNA]</scope>
    <source>
        <strain evidence="2">CGMCC 4.7676</strain>
    </source>
</reference>
<dbReference type="Proteomes" id="UP001595645">
    <property type="component" value="Unassembled WGS sequence"/>
</dbReference>
<dbReference type="Gene3D" id="1.10.10.10">
    <property type="entry name" value="Winged helix-like DNA-binding domain superfamily/Winged helix DNA-binding domain"/>
    <property type="match status" value="1"/>
</dbReference>
<sequence>MRAGRMMSLLLLLRNRGKMSAARLAAELGVTARTVPVTSRRYSN</sequence>
<proteinExistence type="predicted"/>
<name>A0ABV7P1V3_9PSEU</name>
<evidence type="ECO:0008006" key="3">
    <source>
        <dbReference type="Google" id="ProtNLM"/>
    </source>
</evidence>